<protein>
    <submittedName>
        <fullName evidence="2">Uncharacterized protein</fullName>
    </submittedName>
</protein>
<accession>A0A9R1X2P3</accession>
<gene>
    <name evidence="2" type="ORF">LSAT_V11C800410640</name>
</gene>
<evidence type="ECO:0000313" key="3">
    <source>
        <dbReference type="Proteomes" id="UP000235145"/>
    </source>
</evidence>
<keyword evidence="1" id="KW-0812">Transmembrane</keyword>
<feature type="transmembrane region" description="Helical" evidence="1">
    <location>
        <begin position="66"/>
        <end position="87"/>
    </location>
</feature>
<proteinExistence type="predicted"/>
<keyword evidence="1" id="KW-0472">Membrane</keyword>
<evidence type="ECO:0000256" key="1">
    <source>
        <dbReference type="SAM" id="Phobius"/>
    </source>
</evidence>
<dbReference type="EMBL" id="NBSK02000008">
    <property type="protein sequence ID" value="KAJ0193982.1"/>
    <property type="molecule type" value="Genomic_DNA"/>
</dbReference>
<reference evidence="2 3" key="1">
    <citation type="journal article" date="2017" name="Nat. Commun.">
        <title>Genome assembly with in vitro proximity ligation data and whole-genome triplication in lettuce.</title>
        <authorList>
            <person name="Reyes-Chin-Wo S."/>
            <person name="Wang Z."/>
            <person name="Yang X."/>
            <person name="Kozik A."/>
            <person name="Arikit S."/>
            <person name="Song C."/>
            <person name="Xia L."/>
            <person name="Froenicke L."/>
            <person name="Lavelle D.O."/>
            <person name="Truco M.J."/>
            <person name="Xia R."/>
            <person name="Zhu S."/>
            <person name="Xu C."/>
            <person name="Xu H."/>
            <person name="Xu X."/>
            <person name="Cox K."/>
            <person name="Korf I."/>
            <person name="Meyers B.C."/>
            <person name="Michelmore R.W."/>
        </authorList>
    </citation>
    <scope>NUCLEOTIDE SEQUENCE [LARGE SCALE GENOMIC DNA]</scope>
    <source>
        <strain evidence="3">cv. Salinas</strain>
        <tissue evidence="2">Seedlings</tissue>
    </source>
</reference>
<feature type="transmembrane region" description="Helical" evidence="1">
    <location>
        <begin position="99"/>
        <end position="119"/>
    </location>
</feature>
<dbReference type="AlphaFoldDB" id="A0A9R1X2P3"/>
<keyword evidence="3" id="KW-1185">Reference proteome</keyword>
<keyword evidence="1" id="KW-1133">Transmembrane helix</keyword>
<dbReference type="Proteomes" id="UP000235145">
    <property type="component" value="Unassembled WGS sequence"/>
</dbReference>
<name>A0A9R1X2P3_LACSA</name>
<organism evidence="2 3">
    <name type="scientific">Lactuca sativa</name>
    <name type="common">Garden lettuce</name>
    <dbReference type="NCBI Taxonomy" id="4236"/>
    <lineage>
        <taxon>Eukaryota</taxon>
        <taxon>Viridiplantae</taxon>
        <taxon>Streptophyta</taxon>
        <taxon>Embryophyta</taxon>
        <taxon>Tracheophyta</taxon>
        <taxon>Spermatophyta</taxon>
        <taxon>Magnoliopsida</taxon>
        <taxon>eudicotyledons</taxon>
        <taxon>Gunneridae</taxon>
        <taxon>Pentapetalae</taxon>
        <taxon>asterids</taxon>
        <taxon>campanulids</taxon>
        <taxon>Asterales</taxon>
        <taxon>Asteraceae</taxon>
        <taxon>Cichorioideae</taxon>
        <taxon>Cichorieae</taxon>
        <taxon>Lactucinae</taxon>
        <taxon>Lactuca</taxon>
    </lineage>
</organism>
<sequence length="230" mass="26929">MKSINKIYLSHSISFLGLQETFLTKIDLFKIHVVWGNNRFEIASSQDRGHSGGIFSIWDPNVFAKIRIFCLDNMGCGLTLIFKFIWLMFMRLKVFMKNMIFALLFIYLGIVILDIIFFLDDFNDARCPKESGDKISKLDKFLVSERVVHSFIDFMAIALDRLDYRHIVLKNDNDKIKFLKSKIRDWLWFNNLAAKTKKQVIVNRLCEIDKLLDIGYGSQKLSIESHNLRS</sequence>
<comment type="caution">
    <text evidence="2">The sequence shown here is derived from an EMBL/GenBank/DDBJ whole genome shotgun (WGS) entry which is preliminary data.</text>
</comment>
<evidence type="ECO:0000313" key="2">
    <source>
        <dbReference type="EMBL" id="KAJ0193982.1"/>
    </source>
</evidence>